<dbReference type="SUPFAM" id="SSF118215">
    <property type="entry name" value="Proton glutamate symport protein"/>
    <property type="match status" value="1"/>
</dbReference>
<sequence length="120" mass="12843">MMVHMNGSSIDLPIRVLFVTQMSGSHLGIDKLAIMCFTVLLMTIAAPGISVGPYPTFLVTTLSILGVPPPPSISLLIAAEWIVERARSTSNVIGDCYVAAFVEKLCSANLPKIDVDIQEV</sequence>
<keyword evidence="5 7" id="KW-1133">Transmembrane helix</keyword>
<evidence type="ECO:0000256" key="6">
    <source>
        <dbReference type="ARBA" id="ARBA00023136"/>
    </source>
</evidence>
<feature type="transmembrane region" description="Helical" evidence="7">
    <location>
        <begin position="32"/>
        <end position="51"/>
    </location>
</feature>
<dbReference type="RefSeq" id="XP_022241536.1">
    <property type="nucleotide sequence ID" value="XM_022385828.1"/>
</dbReference>
<feature type="transmembrane region" description="Helical" evidence="7">
    <location>
        <begin position="57"/>
        <end position="79"/>
    </location>
</feature>
<dbReference type="GeneID" id="111085756"/>
<protein>
    <recommendedName>
        <fullName evidence="7">Amino acid transporter</fullName>
    </recommendedName>
</protein>
<comment type="caution">
    <text evidence="7">Lacks conserved residue(s) required for the propagation of feature annotation.</text>
</comment>
<keyword evidence="7" id="KW-0769">Symport</keyword>
<organism evidence="8 9">
    <name type="scientific">Limulus polyphemus</name>
    <name type="common">Atlantic horseshoe crab</name>
    <dbReference type="NCBI Taxonomy" id="6850"/>
    <lineage>
        <taxon>Eukaryota</taxon>
        <taxon>Metazoa</taxon>
        <taxon>Ecdysozoa</taxon>
        <taxon>Arthropoda</taxon>
        <taxon>Chelicerata</taxon>
        <taxon>Merostomata</taxon>
        <taxon>Xiphosura</taxon>
        <taxon>Limulidae</taxon>
        <taxon>Limulus</taxon>
    </lineage>
</organism>
<proteinExistence type="inferred from homology"/>
<evidence type="ECO:0000313" key="8">
    <source>
        <dbReference type="Proteomes" id="UP000694941"/>
    </source>
</evidence>
<reference evidence="9" key="1">
    <citation type="submission" date="2025-08" db="UniProtKB">
        <authorList>
            <consortium name="RefSeq"/>
        </authorList>
    </citation>
    <scope>IDENTIFICATION</scope>
    <source>
        <tissue evidence="9">Muscle</tissue>
    </source>
</reference>
<dbReference type="Proteomes" id="UP000694941">
    <property type="component" value="Unplaced"/>
</dbReference>
<comment type="subcellular location">
    <subcellularLocation>
        <location evidence="1">Cell membrane</location>
        <topology evidence="1">Multi-pass membrane protein</topology>
    </subcellularLocation>
    <subcellularLocation>
        <location evidence="7">Membrane</location>
        <topology evidence="7">Multi-pass membrane protein</topology>
    </subcellularLocation>
</comment>
<comment type="similarity">
    <text evidence="7">Belongs to the dicarboxylate/amino acid:cation symporter (DAACS) (TC 2.A.23) family.</text>
</comment>
<evidence type="ECO:0000256" key="4">
    <source>
        <dbReference type="ARBA" id="ARBA00022692"/>
    </source>
</evidence>
<gene>
    <name evidence="9" type="primary">LOC111085756</name>
</gene>
<evidence type="ECO:0000313" key="9">
    <source>
        <dbReference type="RefSeq" id="XP_022241536.1"/>
    </source>
</evidence>
<dbReference type="PANTHER" id="PTHR42865">
    <property type="entry name" value="PROTON/GLUTAMATE-ASPARTATE SYMPORTER"/>
    <property type="match status" value="1"/>
</dbReference>
<evidence type="ECO:0000256" key="5">
    <source>
        <dbReference type="ARBA" id="ARBA00022989"/>
    </source>
</evidence>
<evidence type="ECO:0000256" key="7">
    <source>
        <dbReference type="RuleBase" id="RU361216"/>
    </source>
</evidence>
<dbReference type="InterPro" id="IPR001991">
    <property type="entry name" value="Na-dicarboxylate_symporter"/>
</dbReference>
<dbReference type="InterPro" id="IPR036458">
    <property type="entry name" value="Na:dicarbo_symporter_sf"/>
</dbReference>
<evidence type="ECO:0000256" key="1">
    <source>
        <dbReference type="ARBA" id="ARBA00004651"/>
    </source>
</evidence>
<keyword evidence="6 7" id="KW-0472">Membrane</keyword>
<evidence type="ECO:0000256" key="3">
    <source>
        <dbReference type="ARBA" id="ARBA00022475"/>
    </source>
</evidence>
<dbReference type="PANTHER" id="PTHR42865:SF7">
    <property type="entry name" value="PROTON_GLUTAMATE-ASPARTATE SYMPORTER"/>
    <property type="match status" value="1"/>
</dbReference>
<evidence type="ECO:0000256" key="2">
    <source>
        <dbReference type="ARBA" id="ARBA00022448"/>
    </source>
</evidence>
<accession>A0ABM1SD31</accession>
<keyword evidence="2 7" id="KW-0813">Transport</keyword>
<dbReference type="Pfam" id="PF00375">
    <property type="entry name" value="SDF"/>
    <property type="match status" value="1"/>
</dbReference>
<keyword evidence="3" id="KW-1003">Cell membrane</keyword>
<name>A0ABM1SD31_LIMPO</name>
<keyword evidence="4 7" id="KW-0812">Transmembrane</keyword>
<keyword evidence="8" id="KW-1185">Reference proteome</keyword>
<dbReference type="Gene3D" id="1.10.3860.10">
    <property type="entry name" value="Sodium:dicarboxylate symporter"/>
    <property type="match status" value="1"/>
</dbReference>